<dbReference type="PANTHER" id="PTHR34047">
    <property type="entry name" value="NUCLEAR INTRON MATURASE 1, MITOCHONDRIAL-RELATED"/>
    <property type="match status" value="1"/>
</dbReference>
<dbReference type="InterPro" id="IPR000477">
    <property type="entry name" value="RT_dom"/>
</dbReference>
<dbReference type="Pfam" id="PF13655">
    <property type="entry name" value="RVT_N"/>
    <property type="match status" value="1"/>
</dbReference>
<dbReference type="Pfam" id="PF00078">
    <property type="entry name" value="RVT_1"/>
    <property type="match status" value="1"/>
</dbReference>
<sequence length="599" mass="68418">MDTITVNGPEDVLDWDSVDWRIHEQNVTRLRQRIFKATRQQDWATVRSLQKMMLRSWSNTLVSVRQVTQRNTGRRTAGIDGEIALSSQQRADIAVRVHRSRSSWRPLPVRRVYIPKANGKRRPLGIPVLTDRCHQARVRHALEPEWEARFEPRSYGFRPGRSCADAIGALYATLKGSRTRRVWILDADLSAAFDRIDHARLLDALGDFPARGMIARWLRAGVIEHGALAPTEEGTPQGGVISPLLMNVALHGLEEAAGVRYRRNGIHAGKTVDGAPVLVRYADDLVVCCYSQQQALQVKEQLALWLAPRGLVFNEDKTRVVHLDDGFDFLGFTLRRYRRAGQPGKLLITPSRDAVRRLRSRLADEMRRLRGSNAMAVIARLNPIIRGWAAYYRGVVSSKVFASLDNYLWQLTYRWACHSHPTKPKKWIMRRYFGRFNKFRNDRWVFGAREHAIDDRGGTAHLLKFSWTPIVRHIMVAGGASPDDPVLRDYWAERRRRQPAPLDSYNLRLLAAQDGRCPLCGEHVLAPDQPPQSPLDWERWWLSVVRRAIAADYLVLHGRGGSSDHGNRTRLVHTSCHRSLLARHRRKPDHPPAALSRLA</sequence>
<dbReference type="NCBIfam" id="TIGR04416">
    <property type="entry name" value="group_II_RT_mat"/>
    <property type="match status" value="1"/>
</dbReference>
<protein>
    <submittedName>
        <fullName evidence="2">Transcriptase</fullName>
    </submittedName>
</protein>
<accession>A0A8A6W560</accession>
<dbReference type="InterPro" id="IPR051083">
    <property type="entry name" value="GrpII_Intron_Splice-Mob/Def"/>
</dbReference>
<reference evidence="2" key="1">
    <citation type="submission" date="2020-12" db="EMBL/GenBank/DDBJ databases">
        <authorList>
            <person name="Liu H."/>
        </authorList>
    </citation>
    <scope>NUCLEOTIDE SEQUENCE</scope>
    <source>
        <strain evidence="2">B2</strain>
    </source>
</reference>
<dbReference type="InterPro" id="IPR043502">
    <property type="entry name" value="DNA/RNA_pol_sf"/>
</dbReference>
<dbReference type="AlphaFoldDB" id="A0A8A6W560"/>
<dbReference type="InterPro" id="IPR030931">
    <property type="entry name" value="Group_II_RT_mat"/>
</dbReference>
<dbReference type="PROSITE" id="PS50878">
    <property type="entry name" value="RT_POL"/>
    <property type="match status" value="1"/>
</dbReference>
<dbReference type="SUPFAM" id="SSF56672">
    <property type="entry name" value="DNA/RNA polymerases"/>
    <property type="match status" value="1"/>
</dbReference>
<feature type="domain" description="Reverse transcriptase" evidence="1">
    <location>
        <begin position="95"/>
        <end position="334"/>
    </location>
</feature>
<dbReference type="SMR" id="A0A8A6W560"/>
<dbReference type="EMBL" id="MW378985">
    <property type="protein sequence ID" value="QTK22451.1"/>
    <property type="molecule type" value="Genomic_DNA"/>
</dbReference>
<dbReference type="PANTHER" id="PTHR34047:SF10">
    <property type="entry name" value="GROUP II INTRON-ASSOCIATED OPEN READING FRAME"/>
    <property type="match status" value="1"/>
</dbReference>
<dbReference type="CDD" id="cd01651">
    <property type="entry name" value="RT_G2_intron"/>
    <property type="match status" value="1"/>
</dbReference>
<evidence type="ECO:0000313" key="2">
    <source>
        <dbReference type="EMBL" id="QTK22451.1"/>
    </source>
</evidence>
<dbReference type="InterPro" id="IPR025960">
    <property type="entry name" value="RVT_N"/>
</dbReference>
<proteinExistence type="predicted"/>
<dbReference type="Pfam" id="PF08388">
    <property type="entry name" value="GIIM"/>
    <property type="match status" value="1"/>
</dbReference>
<reference evidence="2" key="2">
    <citation type="journal article" name="Microb. Cell Fact.">
        <title>A bifunctional enzyme belonging to cytochrome P450 family involved in the O-dealkylation and N-dealkoxymethylation toward chloroacetanilide herbicides in Rhodococcus sp. B2.</title>
        <authorList>
            <person name="Liu H.M."/>
            <person name="Yuan M."/>
            <person name="Liu A.M."/>
            <person name="Ren L."/>
            <person name="Zhu G.P."/>
            <person name="Sun L.N."/>
        </authorList>
    </citation>
    <scope>NUCLEOTIDE SEQUENCE</scope>
    <source>
        <strain evidence="2">B2</strain>
    </source>
</reference>
<name>A0A8A6W560_9NOCA</name>
<evidence type="ECO:0000259" key="1">
    <source>
        <dbReference type="PROSITE" id="PS50878"/>
    </source>
</evidence>
<dbReference type="InterPro" id="IPR013597">
    <property type="entry name" value="Mat_intron_G2"/>
</dbReference>
<organism evidence="2">
    <name type="scientific">Rhodococcus sp. B2</name>
    <dbReference type="NCBI Taxonomy" id="1185468"/>
    <lineage>
        <taxon>Bacteria</taxon>
        <taxon>Bacillati</taxon>
        <taxon>Actinomycetota</taxon>
        <taxon>Actinomycetes</taxon>
        <taxon>Mycobacteriales</taxon>
        <taxon>Nocardiaceae</taxon>
        <taxon>Rhodococcus</taxon>
    </lineage>
</organism>